<organism evidence="2 3">
    <name type="scientific">Lederbergia ruris</name>
    <dbReference type="NCBI Taxonomy" id="217495"/>
    <lineage>
        <taxon>Bacteria</taxon>
        <taxon>Bacillati</taxon>
        <taxon>Bacillota</taxon>
        <taxon>Bacilli</taxon>
        <taxon>Bacillales</taxon>
        <taxon>Bacillaceae</taxon>
        <taxon>Lederbergia</taxon>
    </lineage>
</organism>
<reference evidence="2 3" key="1">
    <citation type="submission" date="2021-03" db="EMBL/GenBank/DDBJ databases">
        <title>Antimicrobial resistance genes in bacteria isolated from Japanese honey, and their potential for conferring macrolide and lincosamide resistance in the American foulbrood pathogen Paenibacillus larvae.</title>
        <authorList>
            <person name="Okamoto M."/>
            <person name="Kumagai M."/>
            <person name="Kanamori H."/>
            <person name="Takamatsu D."/>
        </authorList>
    </citation>
    <scope>NUCLEOTIDE SEQUENCE [LARGE SCALE GENOMIC DNA]</scope>
    <source>
        <strain evidence="2 3">J8TS2</strain>
    </source>
</reference>
<keyword evidence="3" id="KW-1185">Reference proteome</keyword>
<name>A0ABQ4KDS0_9BACI</name>
<gene>
    <name evidence="2" type="ORF">J8TS2_04370</name>
</gene>
<evidence type="ECO:0000313" key="2">
    <source>
        <dbReference type="EMBL" id="GIN56118.1"/>
    </source>
</evidence>
<evidence type="ECO:0000256" key="1">
    <source>
        <dbReference type="SAM" id="Phobius"/>
    </source>
</evidence>
<protein>
    <submittedName>
        <fullName evidence="2">Uncharacterized protein</fullName>
    </submittedName>
</protein>
<comment type="caution">
    <text evidence="2">The sequence shown here is derived from an EMBL/GenBank/DDBJ whole genome shotgun (WGS) entry which is preliminary data.</text>
</comment>
<accession>A0ABQ4KDS0</accession>
<feature type="transmembrane region" description="Helical" evidence="1">
    <location>
        <begin position="33"/>
        <end position="50"/>
    </location>
</feature>
<sequence>MSRMCNKKQRRRAFLMGGRPSGYREELDQSSNVVVLFILMPLLKVVAYLCKFRQIGK</sequence>
<evidence type="ECO:0000313" key="3">
    <source>
        <dbReference type="Proteomes" id="UP000679950"/>
    </source>
</evidence>
<proteinExistence type="predicted"/>
<keyword evidence="1" id="KW-0472">Membrane</keyword>
<keyword evidence="1" id="KW-1133">Transmembrane helix</keyword>
<keyword evidence="1" id="KW-0812">Transmembrane</keyword>
<dbReference type="Proteomes" id="UP000679950">
    <property type="component" value="Unassembled WGS sequence"/>
</dbReference>
<dbReference type="EMBL" id="BORB01000002">
    <property type="protein sequence ID" value="GIN56118.1"/>
    <property type="molecule type" value="Genomic_DNA"/>
</dbReference>